<dbReference type="SUPFAM" id="SSF49452">
    <property type="entry name" value="Starch-binding domain-like"/>
    <property type="match status" value="1"/>
</dbReference>
<evidence type="ECO:0000313" key="1">
    <source>
        <dbReference type="EMBL" id="SFH14003.1"/>
    </source>
</evidence>
<dbReference type="OrthoDB" id="676304at2"/>
<keyword evidence="2" id="KW-1185">Reference proteome</keyword>
<gene>
    <name evidence="1" type="ORF">SAMN04489864_105314</name>
</gene>
<dbReference type="Proteomes" id="UP000199666">
    <property type="component" value="Unassembled WGS sequence"/>
</dbReference>
<evidence type="ECO:0000313" key="2">
    <source>
        <dbReference type="Proteomes" id="UP000199666"/>
    </source>
</evidence>
<name>A0A1I2XKH8_9SPHI</name>
<dbReference type="Gene3D" id="2.60.40.1120">
    <property type="entry name" value="Carboxypeptidase-like, regulatory domain"/>
    <property type="match status" value="1"/>
</dbReference>
<dbReference type="InterPro" id="IPR013784">
    <property type="entry name" value="Carb-bd-like_fold"/>
</dbReference>
<proteinExistence type="predicted"/>
<dbReference type="STRING" id="414048.SAMN04489864_105314"/>
<accession>A0A1I2XKH8</accession>
<dbReference type="AlphaFoldDB" id="A0A1I2XKH8"/>
<dbReference type="GO" id="GO:0030246">
    <property type="term" value="F:carbohydrate binding"/>
    <property type="evidence" value="ECO:0007669"/>
    <property type="project" value="InterPro"/>
</dbReference>
<dbReference type="EMBL" id="FOPP01000005">
    <property type="protein sequence ID" value="SFH14003.1"/>
    <property type="molecule type" value="Genomic_DNA"/>
</dbReference>
<sequence>MKSASLKILTVATLSIGLFAFGSIKEGGIQGKVTPAEGAREVVAVAGTDTLRSQISNGTFVFSNVKKGTYTIWIKANAPYKDAAVENVSVADSATTDIGEVKLLQ</sequence>
<reference evidence="1 2" key="1">
    <citation type="submission" date="2016-10" db="EMBL/GenBank/DDBJ databases">
        <authorList>
            <person name="de Groot N.N."/>
        </authorList>
    </citation>
    <scope>NUCLEOTIDE SEQUENCE [LARGE SCALE GENOMIC DNA]</scope>
    <source>
        <strain evidence="1 2">DSM 18684</strain>
    </source>
</reference>
<dbReference type="RefSeq" id="WP_090993973.1">
    <property type="nucleotide sequence ID" value="NZ_FOPP01000005.1"/>
</dbReference>
<evidence type="ECO:0008006" key="3">
    <source>
        <dbReference type="Google" id="ProtNLM"/>
    </source>
</evidence>
<protein>
    <recommendedName>
        <fullName evidence="3">Carboxypeptidase regulatory-like domain-containing protein</fullName>
    </recommendedName>
</protein>
<organism evidence="1 2">
    <name type="scientific">Pedobacter insulae</name>
    <dbReference type="NCBI Taxonomy" id="414048"/>
    <lineage>
        <taxon>Bacteria</taxon>
        <taxon>Pseudomonadati</taxon>
        <taxon>Bacteroidota</taxon>
        <taxon>Sphingobacteriia</taxon>
        <taxon>Sphingobacteriales</taxon>
        <taxon>Sphingobacteriaceae</taxon>
        <taxon>Pedobacter</taxon>
    </lineage>
</organism>